<keyword evidence="1" id="KW-1133">Transmembrane helix</keyword>
<keyword evidence="1" id="KW-0812">Transmembrane</keyword>
<feature type="transmembrane region" description="Helical" evidence="1">
    <location>
        <begin position="6"/>
        <end position="24"/>
    </location>
</feature>
<dbReference type="EMBL" id="NKHZ01000055">
    <property type="protein sequence ID" value="PNS16691.1"/>
    <property type="molecule type" value="Genomic_DNA"/>
</dbReference>
<sequence length="388" mass="44071">MIRTIVDVTIGVLILIHDVFARILSLRFPYRLHLFEWCDLPVIPTFLKHCCQSTLTAQWTRRLPFLQSQPPSLHATHLLTQILSNITDSARTPYTIVDFCSGAGGPLPSIEKAVNATRLKSKLCPVLFRLSDLVPNLEAWIPLSAQSEYLSFIPQSVNALSPPPSTISVSARSQIPLPSTGHEFAYEEVSVTGKVHPDPRMEKQRQRDRQEMRAEMTADTKVIHLFCLSFHHFADKEARVVVKNMLRDSDAFCILELQERSLGCLAMMALEPVLLLAVCWWWFWGEWAYLWWTYGVPVLPFLHGWDGIVSCLRTRTFEEVRALVDGVIAEESRERAKELTLNGQSKGRTRGLGPDQWTISEAKVLHTWPAGYMHATVGIRKEIRKGMS</sequence>
<evidence type="ECO:0000313" key="3">
    <source>
        <dbReference type="Proteomes" id="UP000243797"/>
    </source>
</evidence>
<protein>
    <submittedName>
        <fullName evidence="2">Uncharacterized protein</fullName>
    </submittedName>
</protein>
<feature type="transmembrane region" description="Helical" evidence="1">
    <location>
        <begin position="289"/>
        <end position="312"/>
    </location>
</feature>
<name>A0A2K1QNV0_9PEZI</name>
<reference evidence="2 3" key="1">
    <citation type="submission" date="2017-06" db="EMBL/GenBank/DDBJ databases">
        <title>Draft genome sequence of a variant of Elsinoe murrayae.</title>
        <authorList>
            <person name="Cheng Q."/>
        </authorList>
    </citation>
    <scope>NUCLEOTIDE SEQUENCE [LARGE SCALE GENOMIC DNA]</scope>
    <source>
        <strain evidence="2 3">CQ-2017a</strain>
    </source>
</reference>
<dbReference type="InParanoid" id="A0A2K1QNV0"/>
<organism evidence="2 3">
    <name type="scientific">Sphaceloma murrayae</name>
    <dbReference type="NCBI Taxonomy" id="2082308"/>
    <lineage>
        <taxon>Eukaryota</taxon>
        <taxon>Fungi</taxon>
        <taxon>Dikarya</taxon>
        <taxon>Ascomycota</taxon>
        <taxon>Pezizomycotina</taxon>
        <taxon>Dothideomycetes</taxon>
        <taxon>Dothideomycetidae</taxon>
        <taxon>Myriangiales</taxon>
        <taxon>Elsinoaceae</taxon>
        <taxon>Sphaceloma</taxon>
    </lineage>
</organism>
<accession>A0A2K1QNV0</accession>
<dbReference type="AlphaFoldDB" id="A0A2K1QNV0"/>
<proteinExistence type="predicted"/>
<evidence type="ECO:0000313" key="2">
    <source>
        <dbReference type="EMBL" id="PNS16691.1"/>
    </source>
</evidence>
<dbReference type="Proteomes" id="UP000243797">
    <property type="component" value="Unassembled WGS sequence"/>
</dbReference>
<gene>
    <name evidence="2" type="ORF">CAC42_4655</name>
</gene>
<dbReference type="STRING" id="2082308.A0A2K1QNV0"/>
<comment type="caution">
    <text evidence="2">The sequence shown here is derived from an EMBL/GenBank/DDBJ whole genome shotgun (WGS) entry which is preliminary data.</text>
</comment>
<evidence type="ECO:0000256" key="1">
    <source>
        <dbReference type="SAM" id="Phobius"/>
    </source>
</evidence>
<feature type="transmembrane region" description="Helical" evidence="1">
    <location>
        <begin position="262"/>
        <end position="283"/>
    </location>
</feature>
<dbReference type="OrthoDB" id="2101715at2759"/>
<keyword evidence="3" id="KW-1185">Reference proteome</keyword>
<keyword evidence="1" id="KW-0472">Membrane</keyword>